<reference evidence="1" key="1">
    <citation type="submission" date="2015-12" db="EMBL/GenBank/DDBJ databases">
        <title>Update maize B73 reference genome by single molecule sequencing technologies.</title>
        <authorList>
            <consortium name="Maize Genome Sequencing Project"/>
            <person name="Ware D."/>
        </authorList>
    </citation>
    <scope>NUCLEOTIDE SEQUENCE</scope>
    <source>
        <tissue evidence="1">Seedling</tissue>
    </source>
</reference>
<name>A0A1D6HNW9_MAIZE</name>
<organism evidence="1">
    <name type="scientific">Zea mays</name>
    <name type="common">Maize</name>
    <dbReference type="NCBI Taxonomy" id="4577"/>
    <lineage>
        <taxon>Eukaryota</taxon>
        <taxon>Viridiplantae</taxon>
        <taxon>Streptophyta</taxon>
        <taxon>Embryophyta</taxon>
        <taxon>Tracheophyta</taxon>
        <taxon>Spermatophyta</taxon>
        <taxon>Magnoliopsida</taxon>
        <taxon>Liliopsida</taxon>
        <taxon>Poales</taxon>
        <taxon>Poaceae</taxon>
        <taxon>PACMAD clade</taxon>
        <taxon>Panicoideae</taxon>
        <taxon>Andropogonodae</taxon>
        <taxon>Andropogoneae</taxon>
        <taxon>Tripsacinae</taxon>
        <taxon>Zea</taxon>
    </lineage>
</organism>
<dbReference type="EMBL" id="CM000781">
    <property type="protein sequence ID" value="AQK75973.1"/>
    <property type="molecule type" value="Genomic_DNA"/>
</dbReference>
<protein>
    <submittedName>
        <fullName evidence="1">Uncharacterized protein</fullName>
    </submittedName>
</protein>
<accession>A0A1D6HNW9</accession>
<proteinExistence type="predicted"/>
<dbReference type="AlphaFoldDB" id="A0A1D6HNW9"/>
<gene>
    <name evidence="1" type="ORF">ZEAMMB73_Zm00001d018434</name>
</gene>
<sequence length="50" mass="5774">MCGLLPPRGYGWGGDLPIGEDFFQMREKEKFEKEAERQKDQGNVEDKSQV</sequence>
<evidence type="ECO:0000313" key="1">
    <source>
        <dbReference type="EMBL" id="AQK75973.1"/>
    </source>
</evidence>
<dbReference type="InParanoid" id="A0A1D6HNW9"/>